<dbReference type="Pfam" id="PF03816">
    <property type="entry name" value="LytR_cpsA_psr"/>
    <property type="match status" value="1"/>
</dbReference>
<dbReference type="EMBL" id="UGSC01000001">
    <property type="protein sequence ID" value="SUA72584.1"/>
    <property type="molecule type" value="Genomic_DNA"/>
</dbReference>
<evidence type="ECO:0000313" key="5">
    <source>
        <dbReference type="Proteomes" id="UP000254400"/>
    </source>
</evidence>
<evidence type="ECO:0000256" key="2">
    <source>
        <dbReference type="SAM" id="Phobius"/>
    </source>
</evidence>
<keyword evidence="2" id="KW-1133">Transmembrane helix</keyword>
<dbReference type="NCBIfam" id="TIGR00350">
    <property type="entry name" value="lytR_cpsA_psr"/>
    <property type="match status" value="1"/>
</dbReference>
<dbReference type="AlphaFoldDB" id="A0A378Y681"/>
<evidence type="ECO:0000256" key="1">
    <source>
        <dbReference type="ARBA" id="ARBA00006068"/>
    </source>
</evidence>
<dbReference type="Gene3D" id="3.40.630.190">
    <property type="entry name" value="LCP protein"/>
    <property type="match status" value="1"/>
</dbReference>
<proteinExistence type="inferred from homology"/>
<sequence length="353" mass="40347">MMERRHKRRTRGKPKKKKRFTALYISCIVLLLVAVGGYLFRKQLTLVAFDWFVSPTLESKLEKSYQPRQSKEQQPQETIAYQKEPFSVLLLGTDQRPNEKARGRSDTVIYAAVRPAESRVLLISIPRDTYVQIAGHDSNRDGEDDFDKLGHAYAFGGEDMSMATVEKLMEHKVDYYATINFQGIQDAVNAVGGVVLPIDQPIENKNPLHIKFRIEAGKPLYNGEEAMYYVRYREDSDFNRTKRQQIFLNAMADRLLNIDGITKIPELLDIMGANFTTDMEPAFITGLGKQAISQGNPQISSFTITGEGFKKKGLYYDRANEQELEYARLMIANWLDSDTTPQTLRLPDKQDIQ</sequence>
<dbReference type="RefSeq" id="WP_019689088.1">
    <property type="nucleotide sequence ID" value="NZ_CP036496.1"/>
</dbReference>
<gene>
    <name evidence="4" type="primary">lytR9</name>
    <name evidence="4" type="ORF">NCTC10343_05544</name>
</gene>
<comment type="similarity">
    <text evidence="1">Belongs to the LytR/CpsA/Psr (LCP) family.</text>
</comment>
<evidence type="ECO:0000313" key="4">
    <source>
        <dbReference type="EMBL" id="SUA72584.1"/>
    </source>
</evidence>
<keyword evidence="2" id="KW-0812">Transmembrane</keyword>
<dbReference type="Proteomes" id="UP000254400">
    <property type="component" value="Unassembled WGS sequence"/>
</dbReference>
<dbReference type="InterPro" id="IPR004474">
    <property type="entry name" value="LytR_CpsA_psr"/>
</dbReference>
<name>A0A378Y681_PAEPO</name>
<reference evidence="4 5" key="1">
    <citation type="submission" date="2018-06" db="EMBL/GenBank/DDBJ databases">
        <authorList>
            <consortium name="Pathogen Informatics"/>
            <person name="Doyle S."/>
        </authorList>
    </citation>
    <scope>NUCLEOTIDE SEQUENCE [LARGE SCALE GENOMIC DNA]</scope>
    <source>
        <strain evidence="4 5">NCTC10343</strain>
    </source>
</reference>
<feature type="transmembrane region" description="Helical" evidence="2">
    <location>
        <begin position="21"/>
        <end position="40"/>
    </location>
</feature>
<keyword evidence="2" id="KW-0472">Membrane</keyword>
<accession>A0A378Y681</accession>
<evidence type="ECO:0000259" key="3">
    <source>
        <dbReference type="Pfam" id="PF03816"/>
    </source>
</evidence>
<organism evidence="4 5">
    <name type="scientific">Paenibacillus polymyxa</name>
    <name type="common">Bacillus polymyxa</name>
    <dbReference type="NCBI Taxonomy" id="1406"/>
    <lineage>
        <taxon>Bacteria</taxon>
        <taxon>Bacillati</taxon>
        <taxon>Bacillota</taxon>
        <taxon>Bacilli</taxon>
        <taxon>Bacillales</taxon>
        <taxon>Paenibacillaceae</taxon>
        <taxon>Paenibacillus</taxon>
    </lineage>
</organism>
<dbReference type="PANTHER" id="PTHR33392">
    <property type="entry name" value="POLYISOPRENYL-TEICHOIC ACID--PEPTIDOGLYCAN TEICHOIC ACID TRANSFERASE TAGU"/>
    <property type="match status" value="1"/>
</dbReference>
<dbReference type="PANTHER" id="PTHR33392:SF6">
    <property type="entry name" value="POLYISOPRENYL-TEICHOIC ACID--PEPTIDOGLYCAN TEICHOIC ACID TRANSFERASE TAGU"/>
    <property type="match status" value="1"/>
</dbReference>
<feature type="domain" description="Cell envelope-related transcriptional attenuator" evidence="3">
    <location>
        <begin position="104"/>
        <end position="255"/>
    </location>
</feature>
<dbReference type="GeneID" id="93348835"/>
<protein>
    <submittedName>
        <fullName evidence="4">Membrane-bound protein LytR</fullName>
    </submittedName>
</protein>
<dbReference type="InterPro" id="IPR050922">
    <property type="entry name" value="LytR/CpsA/Psr_CW_biosynth"/>
</dbReference>